<keyword evidence="1" id="KW-0472">Membrane</keyword>
<evidence type="ECO:0000313" key="3">
    <source>
        <dbReference type="EMBL" id="KAF9890708.1"/>
    </source>
</evidence>
<name>A0AAD4CQT5_ASPNN</name>
<gene>
    <name evidence="3" type="ORF">FE257_005574</name>
</gene>
<feature type="signal peptide" evidence="2">
    <location>
        <begin position="1"/>
        <end position="21"/>
    </location>
</feature>
<accession>A0AAD4CQT5</accession>
<feature type="chain" id="PRO_5042071495" evidence="2">
    <location>
        <begin position="22"/>
        <end position="93"/>
    </location>
</feature>
<sequence>MPPLVHPIIATILLIVSLTRAIVSNKTFPEMDAYRWFDTAFSTIAVVLMVPLTALRWMRVDERSAMILTAILSLFPPSVEVSVQYTPKMSPRN</sequence>
<keyword evidence="1" id="KW-1133">Transmembrane helix</keyword>
<comment type="caution">
    <text evidence="3">The sequence shown here is derived from an EMBL/GenBank/DDBJ whole genome shotgun (WGS) entry which is preliminary data.</text>
</comment>
<proteinExistence type="predicted"/>
<dbReference type="AlphaFoldDB" id="A0AAD4CQT5"/>
<dbReference type="Proteomes" id="UP001194746">
    <property type="component" value="Unassembled WGS sequence"/>
</dbReference>
<evidence type="ECO:0000256" key="1">
    <source>
        <dbReference type="SAM" id="Phobius"/>
    </source>
</evidence>
<dbReference type="EMBL" id="VCAU01000024">
    <property type="protein sequence ID" value="KAF9890708.1"/>
    <property type="molecule type" value="Genomic_DNA"/>
</dbReference>
<organism evidence="3 4">
    <name type="scientific">Aspergillus nanangensis</name>
    <dbReference type="NCBI Taxonomy" id="2582783"/>
    <lineage>
        <taxon>Eukaryota</taxon>
        <taxon>Fungi</taxon>
        <taxon>Dikarya</taxon>
        <taxon>Ascomycota</taxon>
        <taxon>Pezizomycotina</taxon>
        <taxon>Eurotiomycetes</taxon>
        <taxon>Eurotiomycetidae</taxon>
        <taxon>Eurotiales</taxon>
        <taxon>Aspergillaceae</taxon>
        <taxon>Aspergillus</taxon>
        <taxon>Aspergillus subgen. Circumdati</taxon>
    </lineage>
</organism>
<reference evidence="3" key="1">
    <citation type="journal article" date="2019" name="Beilstein J. Org. Chem.">
        <title>Nanangenines: drimane sesquiterpenoids as the dominant metabolite cohort of a novel Australian fungus, Aspergillus nanangensis.</title>
        <authorList>
            <person name="Lacey H.J."/>
            <person name="Gilchrist C.L.M."/>
            <person name="Crombie A."/>
            <person name="Kalaitzis J.A."/>
            <person name="Vuong D."/>
            <person name="Rutledge P.J."/>
            <person name="Turner P."/>
            <person name="Pitt J.I."/>
            <person name="Lacey E."/>
            <person name="Chooi Y.H."/>
            <person name="Piggott A.M."/>
        </authorList>
    </citation>
    <scope>NUCLEOTIDE SEQUENCE</scope>
    <source>
        <strain evidence="3">MST-FP2251</strain>
    </source>
</reference>
<keyword evidence="2" id="KW-0732">Signal</keyword>
<protein>
    <submittedName>
        <fullName evidence="3">Uncharacterized protein</fullName>
    </submittedName>
</protein>
<evidence type="ECO:0000256" key="2">
    <source>
        <dbReference type="SAM" id="SignalP"/>
    </source>
</evidence>
<keyword evidence="1" id="KW-0812">Transmembrane</keyword>
<keyword evidence="4" id="KW-1185">Reference proteome</keyword>
<feature type="transmembrane region" description="Helical" evidence="1">
    <location>
        <begin position="37"/>
        <end position="58"/>
    </location>
</feature>
<reference evidence="3" key="2">
    <citation type="submission" date="2020-02" db="EMBL/GenBank/DDBJ databases">
        <authorList>
            <person name="Gilchrist C.L.M."/>
            <person name="Chooi Y.-H."/>
        </authorList>
    </citation>
    <scope>NUCLEOTIDE SEQUENCE</scope>
    <source>
        <strain evidence="3">MST-FP2251</strain>
    </source>
</reference>
<evidence type="ECO:0000313" key="4">
    <source>
        <dbReference type="Proteomes" id="UP001194746"/>
    </source>
</evidence>